<dbReference type="Gene3D" id="3.40.50.1820">
    <property type="entry name" value="alpha/beta hydrolase"/>
    <property type="match status" value="1"/>
</dbReference>
<gene>
    <name evidence="1" type="ORF">DFR27_1934</name>
</gene>
<dbReference type="RefSeq" id="WP_121877248.1">
    <property type="nucleotide sequence ID" value="NZ_REFJ01000004.1"/>
</dbReference>
<organism evidence="1 2">
    <name type="scientific">Umboniibacter marinipuniceus</name>
    <dbReference type="NCBI Taxonomy" id="569599"/>
    <lineage>
        <taxon>Bacteria</taxon>
        <taxon>Pseudomonadati</taxon>
        <taxon>Pseudomonadota</taxon>
        <taxon>Gammaproteobacteria</taxon>
        <taxon>Cellvibrionales</taxon>
        <taxon>Cellvibrionaceae</taxon>
        <taxon>Umboniibacter</taxon>
    </lineage>
</organism>
<dbReference type="AlphaFoldDB" id="A0A3M0A3D5"/>
<reference evidence="1 2" key="1">
    <citation type="submission" date="2018-10" db="EMBL/GenBank/DDBJ databases">
        <title>Genomic Encyclopedia of Type Strains, Phase IV (KMG-IV): sequencing the most valuable type-strain genomes for metagenomic binning, comparative biology and taxonomic classification.</title>
        <authorList>
            <person name="Goeker M."/>
        </authorList>
    </citation>
    <scope>NUCLEOTIDE SEQUENCE [LARGE SCALE GENOMIC DNA]</scope>
    <source>
        <strain evidence="1 2">DSM 25080</strain>
    </source>
</reference>
<dbReference type="EMBL" id="REFJ01000004">
    <property type="protein sequence ID" value="RMA79493.1"/>
    <property type="molecule type" value="Genomic_DNA"/>
</dbReference>
<accession>A0A3M0A3D5</accession>
<name>A0A3M0A3D5_9GAMM</name>
<evidence type="ECO:0000313" key="2">
    <source>
        <dbReference type="Proteomes" id="UP000267187"/>
    </source>
</evidence>
<dbReference type="PANTHER" id="PTHR42103">
    <property type="entry name" value="ALPHA/BETA-HYDROLASES SUPERFAMILY PROTEIN"/>
    <property type="match status" value="1"/>
</dbReference>
<sequence>MNNLFSQKSHTFFIDGPEGKLEAVIDGCPNAIRGVAIVCHPHPLYAGTMHNKVAHTLARAYRDSGIAAVRFNFRGIGDSDGSYGDGDGELEDLLAVNRWVEAHRGDLAKYLSGFSFGSMVAARGAEACQPKHLCLVAPPAARYPYPFHYPCPVLLLQGTADEVCDAEDAFEWARNTTPAPAVEIFEGGSHFFHGILADFKRRVMKHLETV</sequence>
<protein>
    <recommendedName>
        <fullName evidence="3">Serine aminopeptidase S33 domain-containing protein</fullName>
    </recommendedName>
</protein>
<evidence type="ECO:0000313" key="1">
    <source>
        <dbReference type="EMBL" id="RMA79493.1"/>
    </source>
</evidence>
<keyword evidence="2" id="KW-1185">Reference proteome</keyword>
<evidence type="ECO:0008006" key="3">
    <source>
        <dbReference type="Google" id="ProtNLM"/>
    </source>
</evidence>
<comment type="caution">
    <text evidence="1">The sequence shown here is derived from an EMBL/GenBank/DDBJ whole genome shotgun (WGS) entry which is preliminary data.</text>
</comment>
<dbReference type="Proteomes" id="UP000267187">
    <property type="component" value="Unassembled WGS sequence"/>
</dbReference>
<proteinExistence type="predicted"/>
<dbReference type="OrthoDB" id="9800435at2"/>
<dbReference type="PANTHER" id="PTHR42103:SF2">
    <property type="entry name" value="AB HYDROLASE-1 DOMAIN-CONTAINING PROTEIN"/>
    <property type="match status" value="1"/>
</dbReference>
<dbReference type="InterPro" id="IPR029058">
    <property type="entry name" value="AB_hydrolase_fold"/>
</dbReference>
<dbReference type="SUPFAM" id="SSF53474">
    <property type="entry name" value="alpha/beta-Hydrolases"/>
    <property type="match status" value="1"/>
</dbReference>